<feature type="region of interest" description="Disordered" evidence="1">
    <location>
        <begin position="379"/>
        <end position="426"/>
    </location>
</feature>
<proteinExistence type="predicted"/>
<dbReference type="AlphaFoldDB" id="A0AAE0DNE0"/>
<evidence type="ECO:0000313" key="4">
    <source>
        <dbReference type="Proteomes" id="UP001276659"/>
    </source>
</evidence>
<dbReference type="PANTHER" id="PTHR28159:SF1">
    <property type="entry name" value="TRAFFICKING PROTEIN PARTICLE COMPLEX II-SPECIFIC SUBUNIT 65"/>
    <property type="match status" value="1"/>
</dbReference>
<gene>
    <name evidence="3" type="ORF">OEA41_007585</name>
</gene>
<feature type="compositionally biased region" description="Polar residues" evidence="1">
    <location>
        <begin position="407"/>
        <end position="424"/>
    </location>
</feature>
<dbReference type="Proteomes" id="UP001276659">
    <property type="component" value="Unassembled WGS sequence"/>
</dbReference>
<organism evidence="3 4">
    <name type="scientific">Lepraria neglecta</name>
    <dbReference type="NCBI Taxonomy" id="209136"/>
    <lineage>
        <taxon>Eukaryota</taxon>
        <taxon>Fungi</taxon>
        <taxon>Dikarya</taxon>
        <taxon>Ascomycota</taxon>
        <taxon>Pezizomycotina</taxon>
        <taxon>Lecanoromycetes</taxon>
        <taxon>OSLEUM clade</taxon>
        <taxon>Lecanoromycetidae</taxon>
        <taxon>Lecanorales</taxon>
        <taxon>Lecanorineae</taxon>
        <taxon>Stereocaulaceae</taxon>
        <taxon>Lepraria</taxon>
    </lineage>
</organism>
<accession>A0AAE0DNE0</accession>
<sequence length="587" mass="63597">MAATTNEFIENSKLDILVPQATGIDIEDVFANTDEHAQADITSLIEQRSLLFVLDESLPVYIAFRTPYKDEAHLKSYLTRLNISLEVLAYGFQPRPSGGQDGSKESSPARNEDTLWAGNIDTLEDPITIIQEDGDQESGHHVLAIWRKIIPLCRPRMRLQSPMIVFKPSAILRPIHEESNDKLRDPILPSGVPASINLLESLKGDPTLQGAVPRLSVSRLSSVKPQAYDEAINDGTLKINPQKAFHALPAISSRVRYSRSNGHNGKPSVIACLDLETAPFSKDNIKITKTDMQLSDGSAEKLGNGHAPTLPLTCQAKDNPVFLYRLTPNEALHDSSNSSSARTVLITVHADVLVSETCYPSIEMRWKTGVDFSTALNPTYGAPGQSMQRPRRPSSLSRTPAAASTSKQPASSGEADSSATSGASQARERAVSVSDFGVSVTFAAPKTVRVGQPFSWDVMVLNRSSKPRQLVLTVIPKRRKGFGRDHLAKASSSSAGVQNASSTAEAVVDENVLYAMQRNAGNDAAQVISLSTDVRIGPLQTDSCLNTELQFLPLAQGYLQIEAVRAVDVISNDSIDIRDLPDIVAEG</sequence>
<dbReference type="Pfam" id="PF12735">
    <property type="entry name" value="IgD3_Trs65"/>
    <property type="match status" value="1"/>
</dbReference>
<dbReference type="InterPro" id="IPR024662">
    <property type="entry name" value="Trs65"/>
</dbReference>
<protein>
    <recommendedName>
        <fullName evidence="2">Trafficking protein particle complex II-specific subunit 65 IgD3 domain-containing protein</fullName>
    </recommendedName>
</protein>
<dbReference type="GO" id="GO:0005802">
    <property type="term" value="C:trans-Golgi network"/>
    <property type="evidence" value="ECO:0007669"/>
    <property type="project" value="TreeGrafter"/>
</dbReference>
<reference evidence="3" key="1">
    <citation type="submission" date="2022-11" db="EMBL/GenBank/DDBJ databases">
        <title>Chromosomal genome sequence assembly and mating type (MAT) locus characterization of the leprose asexual lichenized fungus Lepraria neglecta (Nyl.) Erichsen.</title>
        <authorList>
            <person name="Allen J.L."/>
            <person name="Pfeffer B."/>
        </authorList>
    </citation>
    <scope>NUCLEOTIDE SEQUENCE</scope>
    <source>
        <strain evidence="3">Allen 5258</strain>
    </source>
</reference>
<dbReference type="EMBL" id="JASNWA010000004">
    <property type="protein sequence ID" value="KAK3176262.1"/>
    <property type="molecule type" value="Genomic_DNA"/>
</dbReference>
<dbReference type="GO" id="GO:1990071">
    <property type="term" value="C:TRAPPII protein complex"/>
    <property type="evidence" value="ECO:0007669"/>
    <property type="project" value="InterPro"/>
</dbReference>
<name>A0AAE0DNE0_9LECA</name>
<dbReference type="PANTHER" id="PTHR28159">
    <property type="entry name" value="TRAFFICKING PROTEIN PARTICLE COMPLEX II-SPECIFIC SUBUNIT 65"/>
    <property type="match status" value="1"/>
</dbReference>
<dbReference type="InterPro" id="IPR055420">
    <property type="entry name" value="IgD3_Trs65"/>
</dbReference>
<keyword evidence="4" id="KW-1185">Reference proteome</keyword>
<feature type="compositionally biased region" description="Low complexity" evidence="1">
    <location>
        <begin position="393"/>
        <end position="406"/>
    </location>
</feature>
<dbReference type="GO" id="GO:0006891">
    <property type="term" value="P:intra-Golgi vesicle-mediated transport"/>
    <property type="evidence" value="ECO:0007669"/>
    <property type="project" value="InterPro"/>
</dbReference>
<comment type="caution">
    <text evidence="3">The sequence shown here is derived from an EMBL/GenBank/DDBJ whole genome shotgun (WGS) entry which is preliminary data.</text>
</comment>
<evidence type="ECO:0000259" key="2">
    <source>
        <dbReference type="Pfam" id="PF12735"/>
    </source>
</evidence>
<feature type="domain" description="Trafficking protein particle complex II-specific subunit 65 IgD3" evidence="2">
    <location>
        <begin position="416"/>
        <end position="585"/>
    </location>
</feature>
<evidence type="ECO:0000313" key="3">
    <source>
        <dbReference type="EMBL" id="KAK3176262.1"/>
    </source>
</evidence>
<evidence type="ECO:0000256" key="1">
    <source>
        <dbReference type="SAM" id="MobiDB-lite"/>
    </source>
</evidence>